<dbReference type="InterPro" id="IPR012312">
    <property type="entry name" value="Hemerythrin-like"/>
</dbReference>
<evidence type="ECO:0000259" key="1">
    <source>
        <dbReference type="Pfam" id="PF01814"/>
    </source>
</evidence>
<dbReference type="Gene3D" id="1.20.120.520">
    <property type="entry name" value="nmb1532 protein domain like"/>
    <property type="match status" value="1"/>
</dbReference>
<feature type="domain" description="Hemerythrin-like" evidence="1">
    <location>
        <begin position="8"/>
        <end position="140"/>
    </location>
</feature>
<protein>
    <submittedName>
        <fullName evidence="2">Hemerythrin domain-containing protein</fullName>
    </submittedName>
</protein>
<organism evidence="2 3">
    <name type="scientific">Cryptosporangium phraense</name>
    <dbReference type="NCBI Taxonomy" id="2593070"/>
    <lineage>
        <taxon>Bacteria</taxon>
        <taxon>Bacillati</taxon>
        <taxon>Actinomycetota</taxon>
        <taxon>Actinomycetes</taxon>
        <taxon>Cryptosporangiales</taxon>
        <taxon>Cryptosporangiaceae</taxon>
        <taxon>Cryptosporangium</taxon>
    </lineage>
</organism>
<accession>A0A545AVI2</accession>
<keyword evidence="3" id="KW-1185">Reference proteome</keyword>
<evidence type="ECO:0000313" key="3">
    <source>
        <dbReference type="Proteomes" id="UP000317982"/>
    </source>
</evidence>
<dbReference type="Pfam" id="PF01814">
    <property type="entry name" value="Hemerythrin"/>
    <property type="match status" value="1"/>
</dbReference>
<name>A0A545AVI2_9ACTN</name>
<dbReference type="InParanoid" id="A0A545AVI2"/>
<dbReference type="EMBL" id="VIRS01000005">
    <property type="protein sequence ID" value="TQS45330.1"/>
    <property type="molecule type" value="Genomic_DNA"/>
</dbReference>
<dbReference type="AlphaFoldDB" id="A0A545AVI2"/>
<gene>
    <name evidence="2" type="ORF">FL583_09560</name>
</gene>
<reference evidence="2 3" key="1">
    <citation type="submission" date="2019-07" db="EMBL/GenBank/DDBJ databases">
        <title>Cryptosporangium phraense sp. nov., isolated from plant litter.</title>
        <authorList>
            <person name="Suriyachadkun C."/>
        </authorList>
    </citation>
    <scope>NUCLEOTIDE SEQUENCE [LARGE SCALE GENOMIC DNA]</scope>
    <source>
        <strain evidence="2 3">A-T 5661</strain>
    </source>
</reference>
<dbReference type="CDD" id="cd12108">
    <property type="entry name" value="Hr-like"/>
    <property type="match status" value="1"/>
</dbReference>
<sequence>MTMADSRDMVGAHDMFRLHFGALPGLVRGVAPGDTERAAIVSEHAQLLTVLIDGHHGAEDDHVWPKLHARCPDQVQTLVSTMEAQHTQIHGALEELAAGAQRWAASADQAERESLAAVAERLDAALIEHFALEEARVLTLIDAYLTDEEWKASVASSAVKLTPDQSVLAVGMLIDRADESMREILREGAPPEFWEEARPAALRAYRSYAERVYR</sequence>
<evidence type="ECO:0000313" key="2">
    <source>
        <dbReference type="EMBL" id="TQS45330.1"/>
    </source>
</evidence>
<comment type="caution">
    <text evidence="2">The sequence shown here is derived from an EMBL/GenBank/DDBJ whole genome shotgun (WGS) entry which is preliminary data.</text>
</comment>
<dbReference type="OrthoDB" id="5197650at2"/>
<proteinExistence type="predicted"/>
<dbReference type="Proteomes" id="UP000317982">
    <property type="component" value="Unassembled WGS sequence"/>
</dbReference>